<dbReference type="FunFam" id="3.90.226.10:FF:000026">
    <property type="entry name" value="3-hydroxyisobutyryl-CoA hydrolase, mitochondrial"/>
    <property type="match status" value="1"/>
</dbReference>
<gene>
    <name evidence="13" type="primary">ORF51648</name>
</gene>
<protein>
    <recommendedName>
        <fullName evidence="6">3-hydroxyisobutyryl-CoA hydrolase, mitochondrial</fullName>
        <ecNumber evidence="5">3.1.2.4</ecNumber>
    </recommendedName>
    <alternativeName>
        <fullName evidence="11">3-hydroxyisobutyryl-coenzyme A hydrolase</fullName>
    </alternativeName>
</protein>
<dbReference type="GO" id="GO:0003860">
    <property type="term" value="F:3-hydroxyisobutyryl-CoA hydrolase activity"/>
    <property type="evidence" value="ECO:0007669"/>
    <property type="project" value="UniProtKB-EC"/>
</dbReference>
<evidence type="ECO:0000256" key="6">
    <source>
        <dbReference type="ARBA" id="ARBA00016714"/>
    </source>
</evidence>
<evidence type="ECO:0000256" key="2">
    <source>
        <dbReference type="ARBA" id="ARBA00004173"/>
    </source>
</evidence>
<feature type="domain" description="Enoyl-CoA hydratase/isomerase" evidence="12">
    <location>
        <begin position="46"/>
        <end position="375"/>
    </location>
</feature>
<evidence type="ECO:0000313" key="13">
    <source>
        <dbReference type="EMBL" id="CEK64401.1"/>
    </source>
</evidence>
<dbReference type="AlphaFoldDB" id="A0A0B6Z8Y4"/>
<evidence type="ECO:0000256" key="4">
    <source>
        <dbReference type="ARBA" id="ARBA00005254"/>
    </source>
</evidence>
<dbReference type="UniPathway" id="UPA00362"/>
<dbReference type="NCBIfam" id="NF004127">
    <property type="entry name" value="PRK05617.1"/>
    <property type="match status" value="1"/>
</dbReference>
<keyword evidence="8" id="KW-0378">Hydrolase</keyword>
<comment type="subcellular location">
    <subcellularLocation>
        <location evidence="2">Mitochondrion</location>
    </subcellularLocation>
</comment>
<keyword evidence="7" id="KW-0101">Branched-chain amino acid catabolism</keyword>
<dbReference type="EC" id="3.1.2.4" evidence="5"/>
<sequence>RNVEQTIITLHSQRRRRRATRQYQMTQRSQFLDEELLCAKRGKVLHVTLNRPSALNALNLSMVRELTVKLKECIQDTETSVVTLRGSGDKAFCSGGDLKSLTFSARDGSNYGQHFFFEEFTLNYIIGTFPKPLISILNGITFGGAAGLTVLGRFCVATDRAVFCMPECAIGLFPDVGSGHFLSRLPGNMGMFLGLTGHRLRGRDIVRVGLASHYIDFSKIPHLDLVLETLQPYVSADHIDALLKDFESMSETVFPESFTLEQHLEQIAYCFNGNSVEEIVNNLQQDGSEWAHKQLNAIKKMSPTSLKITFQLLKEGLNKSLAETLKSEYRLTQRCIQDKDFHEGIRATILDKDGKPHWHPATLQDVTAERVNHYFSALTEGQELDLK</sequence>
<accession>A0A0B6Z8Y4</accession>
<comment type="catalytic activity">
    <reaction evidence="1">
        <text>3-hydroxy-2-methylpropanoyl-CoA + H2O = 3-hydroxy-2-methylpropanoate + CoA + H(+)</text>
        <dbReference type="Rhea" id="RHEA:20888"/>
        <dbReference type="ChEBI" id="CHEBI:11805"/>
        <dbReference type="ChEBI" id="CHEBI:15377"/>
        <dbReference type="ChEBI" id="CHEBI:15378"/>
        <dbReference type="ChEBI" id="CHEBI:57287"/>
        <dbReference type="ChEBI" id="CHEBI:57340"/>
        <dbReference type="EC" id="3.1.2.4"/>
    </reaction>
</comment>
<dbReference type="PANTHER" id="PTHR43176">
    <property type="entry name" value="3-HYDROXYISOBUTYRYL-COA HYDROLASE-RELATED"/>
    <property type="match status" value="1"/>
</dbReference>
<dbReference type="EMBL" id="HACG01017536">
    <property type="protein sequence ID" value="CEK64401.1"/>
    <property type="molecule type" value="Transcribed_RNA"/>
</dbReference>
<organism evidence="13">
    <name type="scientific">Arion vulgaris</name>
    <dbReference type="NCBI Taxonomy" id="1028688"/>
    <lineage>
        <taxon>Eukaryota</taxon>
        <taxon>Metazoa</taxon>
        <taxon>Spiralia</taxon>
        <taxon>Lophotrochozoa</taxon>
        <taxon>Mollusca</taxon>
        <taxon>Gastropoda</taxon>
        <taxon>Heterobranchia</taxon>
        <taxon>Euthyneura</taxon>
        <taxon>Panpulmonata</taxon>
        <taxon>Eupulmonata</taxon>
        <taxon>Stylommatophora</taxon>
        <taxon>Helicina</taxon>
        <taxon>Arionoidea</taxon>
        <taxon>Arionidae</taxon>
        <taxon>Arion</taxon>
    </lineage>
</organism>
<dbReference type="Pfam" id="PF16113">
    <property type="entry name" value="ECH_2"/>
    <property type="match status" value="1"/>
</dbReference>
<evidence type="ECO:0000256" key="7">
    <source>
        <dbReference type="ARBA" id="ARBA00022456"/>
    </source>
</evidence>
<dbReference type="GO" id="GO:0005739">
    <property type="term" value="C:mitochondrion"/>
    <property type="evidence" value="ECO:0007669"/>
    <property type="project" value="UniProtKB-SubCell"/>
</dbReference>
<evidence type="ECO:0000256" key="8">
    <source>
        <dbReference type="ARBA" id="ARBA00022801"/>
    </source>
</evidence>
<evidence type="ECO:0000256" key="5">
    <source>
        <dbReference type="ARBA" id="ARBA00011915"/>
    </source>
</evidence>
<dbReference type="PANTHER" id="PTHR43176:SF3">
    <property type="entry name" value="3-HYDROXYISOBUTYRYL-COA HYDROLASE, MITOCHONDRIAL"/>
    <property type="match status" value="1"/>
</dbReference>
<evidence type="ECO:0000256" key="9">
    <source>
        <dbReference type="ARBA" id="ARBA00023128"/>
    </source>
</evidence>
<name>A0A0B6Z8Y4_9EUPU</name>
<evidence type="ECO:0000259" key="12">
    <source>
        <dbReference type="Pfam" id="PF16113"/>
    </source>
</evidence>
<dbReference type="InterPro" id="IPR032259">
    <property type="entry name" value="HIBYL-CoA-H"/>
</dbReference>
<evidence type="ECO:0000256" key="3">
    <source>
        <dbReference type="ARBA" id="ARBA00005109"/>
    </source>
</evidence>
<comment type="similarity">
    <text evidence="4">Belongs to the enoyl-CoA hydratase/isomerase family.</text>
</comment>
<evidence type="ECO:0000256" key="10">
    <source>
        <dbReference type="ARBA" id="ARBA00024871"/>
    </source>
</evidence>
<dbReference type="SUPFAM" id="SSF52096">
    <property type="entry name" value="ClpP/crotonase"/>
    <property type="match status" value="1"/>
</dbReference>
<dbReference type="CDD" id="cd06558">
    <property type="entry name" value="crotonase-like"/>
    <property type="match status" value="1"/>
</dbReference>
<dbReference type="InterPro" id="IPR045004">
    <property type="entry name" value="ECH_dom"/>
</dbReference>
<evidence type="ECO:0000256" key="11">
    <source>
        <dbReference type="ARBA" id="ARBA00031181"/>
    </source>
</evidence>
<dbReference type="GO" id="GO:0006574">
    <property type="term" value="P:L-valine catabolic process"/>
    <property type="evidence" value="ECO:0007669"/>
    <property type="project" value="UniProtKB-UniPathway"/>
</dbReference>
<reference evidence="13" key="1">
    <citation type="submission" date="2014-12" db="EMBL/GenBank/DDBJ databases">
        <title>Insight into the proteome of Arion vulgaris.</title>
        <authorList>
            <person name="Aradska J."/>
            <person name="Bulat T."/>
            <person name="Smidak R."/>
            <person name="Sarate P."/>
            <person name="Gangsoo J."/>
            <person name="Sialana F."/>
            <person name="Bilban M."/>
            <person name="Lubec G."/>
        </authorList>
    </citation>
    <scope>NUCLEOTIDE SEQUENCE</scope>
    <source>
        <tissue evidence="13">Skin</tissue>
    </source>
</reference>
<comment type="pathway">
    <text evidence="3">Amino-acid degradation; L-valine degradation.</text>
</comment>
<feature type="non-terminal residue" evidence="13">
    <location>
        <position position="1"/>
    </location>
</feature>
<dbReference type="InterPro" id="IPR029045">
    <property type="entry name" value="ClpP/crotonase-like_dom_sf"/>
</dbReference>
<proteinExistence type="inferred from homology"/>
<dbReference type="Gene3D" id="3.90.226.10">
    <property type="entry name" value="2-enoyl-CoA Hydratase, Chain A, domain 1"/>
    <property type="match status" value="1"/>
</dbReference>
<evidence type="ECO:0000256" key="1">
    <source>
        <dbReference type="ARBA" id="ARBA00001709"/>
    </source>
</evidence>
<keyword evidence="9" id="KW-0496">Mitochondrion</keyword>
<comment type="function">
    <text evidence="10">Hydrolyzes 3-hydroxyisobutyryl-CoA (HIBYL-CoA), a saline catabolite. Has high activity toward isobutyryl-CoA. Could be an isobutyryl-CoA dehydrogenase that functions in valine catabolism. Also hydrolyzes 3-hydroxypropanoyl-CoA.</text>
</comment>